<keyword evidence="7" id="KW-0418">Kinase</keyword>
<reference evidence="7 8" key="1">
    <citation type="submission" date="2017-03" db="EMBL/GenBank/DDBJ databases">
        <title>Genome sequencing of Shewanella japonica KCTC 22435.</title>
        <authorList>
            <person name="Kim K.M."/>
        </authorList>
    </citation>
    <scope>NUCLEOTIDE SEQUENCE [LARGE SCALE GENOMIC DNA]</scope>
    <source>
        <strain evidence="7 8">KCTC 22435</strain>
    </source>
</reference>
<dbReference type="RefSeq" id="WP_080915579.1">
    <property type="nucleotide sequence ID" value="NZ_CP020472.1"/>
</dbReference>
<evidence type="ECO:0000259" key="6">
    <source>
        <dbReference type="Pfam" id="PF08543"/>
    </source>
</evidence>
<dbReference type="SUPFAM" id="SSF51391">
    <property type="entry name" value="Thiamin phosphate synthase"/>
    <property type="match status" value="1"/>
</dbReference>
<dbReference type="CDD" id="cd00564">
    <property type="entry name" value="TMP_TenI"/>
    <property type="match status" value="1"/>
</dbReference>
<dbReference type="NCBIfam" id="TIGR00097">
    <property type="entry name" value="HMP-P_kinase"/>
    <property type="match status" value="1"/>
</dbReference>
<organism evidence="7 8">
    <name type="scientific">Shewanella japonica</name>
    <dbReference type="NCBI Taxonomy" id="93973"/>
    <lineage>
        <taxon>Bacteria</taxon>
        <taxon>Pseudomonadati</taxon>
        <taxon>Pseudomonadota</taxon>
        <taxon>Gammaproteobacteria</taxon>
        <taxon>Alteromonadales</taxon>
        <taxon>Shewanellaceae</taxon>
        <taxon>Shewanella</taxon>
    </lineage>
</organism>
<dbReference type="InterPro" id="IPR029056">
    <property type="entry name" value="Ribokinase-like"/>
</dbReference>
<dbReference type="Proteomes" id="UP000191820">
    <property type="component" value="Chromosome"/>
</dbReference>
<dbReference type="GO" id="GO:0016301">
    <property type="term" value="F:kinase activity"/>
    <property type="evidence" value="ECO:0007669"/>
    <property type="project" value="UniProtKB-KW"/>
</dbReference>
<dbReference type="Pfam" id="PF02581">
    <property type="entry name" value="TMP-TENI"/>
    <property type="match status" value="1"/>
</dbReference>
<comment type="cofactor">
    <cofactor evidence="1">
        <name>Mg(2+)</name>
        <dbReference type="ChEBI" id="CHEBI:18420"/>
    </cofactor>
</comment>
<name>A0ABM6JL60_9GAMM</name>
<dbReference type="CDD" id="cd01169">
    <property type="entry name" value="HMPP_kinase"/>
    <property type="match status" value="1"/>
</dbReference>
<dbReference type="SUPFAM" id="SSF53613">
    <property type="entry name" value="Ribokinase-like"/>
    <property type="match status" value="1"/>
</dbReference>
<gene>
    <name evidence="7" type="ORF">SJ2017_1843</name>
</gene>
<dbReference type="EC" id="2.7.1.49" evidence="3"/>
<dbReference type="InterPro" id="IPR036206">
    <property type="entry name" value="ThiamineP_synth_sf"/>
</dbReference>
<dbReference type="EMBL" id="CP020472">
    <property type="protein sequence ID" value="ARD22151.1"/>
    <property type="molecule type" value="Genomic_DNA"/>
</dbReference>
<evidence type="ECO:0000259" key="5">
    <source>
        <dbReference type="Pfam" id="PF02581"/>
    </source>
</evidence>
<evidence type="ECO:0000256" key="2">
    <source>
        <dbReference type="ARBA" id="ARBA00004948"/>
    </source>
</evidence>
<dbReference type="InterPro" id="IPR013749">
    <property type="entry name" value="PM/HMP-P_kinase-1"/>
</dbReference>
<feature type="domain" description="Thiamine phosphate synthase/TenI" evidence="5">
    <location>
        <begin position="341"/>
        <end position="513"/>
    </location>
</feature>
<dbReference type="InterPro" id="IPR004399">
    <property type="entry name" value="HMP/HMP-P_kinase_dom"/>
</dbReference>
<keyword evidence="4" id="KW-0511">Multifunctional enzyme</keyword>
<evidence type="ECO:0000256" key="1">
    <source>
        <dbReference type="ARBA" id="ARBA00001946"/>
    </source>
</evidence>
<feature type="domain" description="Pyridoxamine kinase/Phosphomethylpyrimidine kinase" evidence="6">
    <location>
        <begin position="25"/>
        <end position="288"/>
    </location>
</feature>
<evidence type="ECO:0000256" key="3">
    <source>
        <dbReference type="ARBA" id="ARBA00012135"/>
    </source>
</evidence>
<keyword evidence="8" id="KW-1185">Reference proteome</keyword>
<evidence type="ECO:0000313" key="8">
    <source>
        <dbReference type="Proteomes" id="UP000191820"/>
    </source>
</evidence>
<comment type="pathway">
    <text evidence="2">Cofactor biosynthesis; thiamine diphosphate biosynthesis.</text>
</comment>
<dbReference type="Gene3D" id="3.40.1190.20">
    <property type="match status" value="1"/>
</dbReference>
<keyword evidence="7" id="KW-0808">Transferase</keyword>
<protein>
    <recommendedName>
        <fullName evidence="3">hydroxymethylpyrimidine kinase</fullName>
        <ecNumber evidence="3">2.7.1.49</ecNumber>
    </recommendedName>
</protein>
<sequence>MDQFHQQRQQPQSTKPIVWTIAGSDSGGGAGIQTDLATINDLSCFGCSVITALTAQNSVTVAKVDAVSQEMLLGQLNALAEDLAPSAIKIGLIANQKQLELIARWIKSFKCRSLAFKTIPIILDPVMVSSSGDSLNSESELDFTPFKGLVDLITPNAHELIKLTQSNIDIDAQHGFYQASCWLSEYLDCHVLAKGGDTHGWQGDNAIDLFVCEAVLGVSEEHQFQRYWLTAPRVLTPNNHGTGCTLSSAIAAFMAKGFVLHDAIVMAKAYVLKGLTYSVSYGKGAGPVAKTGWPSDISYYPKIAYYIYNALLLDSELNNDAQANEFVRLQRDIGIYPVVDDIAMLAQLLQANCTTVQLRIKADSLVSSEQLERDIKQAIALGRQYNAQVFINDHWQLALKHNAFGVHLGQEDAILADLPALKSAGIALGLSSHSVFEILLANQLKPSYIALGHIFATTTKVMPSKPQGLEKLSIYAELLKHVCPTVAIGGINESVLAQIKHTGVDSAAVVRAVTTANEPASAYLKLHKQWLAPEFSPHRASDSPIDLVTRRPQLEEVCDE</sequence>
<evidence type="ECO:0000256" key="4">
    <source>
        <dbReference type="ARBA" id="ARBA00023268"/>
    </source>
</evidence>
<dbReference type="InterPro" id="IPR013785">
    <property type="entry name" value="Aldolase_TIM"/>
</dbReference>
<dbReference type="Gene3D" id="3.20.20.70">
    <property type="entry name" value="Aldolase class I"/>
    <property type="match status" value="1"/>
</dbReference>
<dbReference type="InterPro" id="IPR022998">
    <property type="entry name" value="ThiamineP_synth_TenI"/>
</dbReference>
<dbReference type="Pfam" id="PF08543">
    <property type="entry name" value="Phos_pyr_kin"/>
    <property type="match status" value="1"/>
</dbReference>
<accession>A0ABM6JL60</accession>
<proteinExistence type="predicted"/>
<dbReference type="PANTHER" id="PTHR20858:SF17">
    <property type="entry name" value="HYDROXYMETHYLPYRIMIDINE_PHOSPHOMETHYLPYRIMIDINE KINASE THI20-RELATED"/>
    <property type="match status" value="1"/>
</dbReference>
<dbReference type="PANTHER" id="PTHR20858">
    <property type="entry name" value="PHOSPHOMETHYLPYRIMIDINE KINASE"/>
    <property type="match status" value="1"/>
</dbReference>
<evidence type="ECO:0000313" key="7">
    <source>
        <dbReference type="EMBL" id="ARD22151.1"/>
    </source>
</evidence>